<dbReference type="KEGG" id="sla:SERLADRAFT_358756"/>
<dbReference type="GO" id="GO:0015087">
    <property type="term" value="F:cobalt ion transmembrane transporter activity"/>
    <property type="evidence" value="ECO:0007669"/>
    <property type="project" value="TreeGrafter"/>
</dbReference>
<evidence type="ECO:0000256" key="7">
    <source>
        <dbReference type="ARBA" id="ARBA00023136"/>
    </source>
</evidence>
<dbReference type="PANTHER" id="PTHR46494">
    <property type="entry name" value="CORA FAMILY METAL ION TRANSPORTER (EUROFUNG)"/>
    <property type="match status" value="1"/>
</dbReference>
<feature type="transmembrane region" description="Helical" evidence="9">
    <location>
        <begin position="595"/>
        <end position="616"/>
    </location>
</feature>
<comment type="subcellular location">
    <subcellularLocation>
        <location evidence="1">Cell membrane</location>
        <topology evidence="1">Multi-pass membrane protein</topology>
    </subcellularLocation>
</comment>
<protein>
    <submittedName>
        <fullName evidence="10">Uncharacterized protein</fullName>
    </submittedName>
</protein>
<dbReference type="PANTHER" id="PTHR46494:SF1">
    <property type="entry name" value="CORA FAMILY METAL ION TRANSPORTER (EUROFUNG)"/>
    <property type="match status" value="1"/>
</dbReference>
<dbReference type="GO" id="GO:0050897">
    <property type="term" value="F:cobalt ion binding"/>
    <property type="evidence" value="ECO:0007669"/>
    <property type="project" value="TreeGrafter"/>
</dbReference>
<feature type="region of interest" description="Disordered" evidence="8">
    <location>
        <begin position="1"/>
        <end position="84"/>
    </location>
</feature>
<dbReference type="RefSeq" id="XP_007324315.1">
    <property type="nucleotide sequence ID" value="XM_007324253.1"/>
</dbReference>
<evidence type="ECO:0000313" key="10">
    <source>
        <dbReference type="EMBL" id="EGO19091.1"/>
    </source>
</evidence>
<dbReference type="GO" id="GO:0000287">
    <property type="term" value="F:magnesium ion binding"/>
    <property type="evidence" value="ECO:0007669"/>
    <property type="project" value="TreeGrafter"/>
</dbReference>
<dbReference type="GO" id="GO:0005886">
    <property type="term" value="C:plasma membrane"/>
    <property type="evidence" value="ECO:0007669"/>
    <property type="project" value="UniProtKB-SubCell"/>
</dbReference>
<dbReference type="GeneID" id="18809634"/>
<gene>
    <name evidence="10" type="ORF">SERLADRAFT_358756</name>
</gene>
<dbReference type="SUPFAM" id="SSF143865">
    <property type="entry name" value="CorA soluble domain-like"/>
    <property type="match status" value="1"/>
</dbReference>
<dbReference type="AlphaFoldDB" id="F8PCZ2"/>
<keyword evidence="6 9" id="KW-1133">Transmembrane helix</keyword>
<dbReference type="HOGENOM" id="CLU_015119_1_0_1"/>
<feature type="region of interest" description="Disordered" evidence="8">
    <location>
        <begin position="326"/>
        <end position="354"/>
    </location>
</feature>
<feature type="transmembrane region" description="Helical" evidence="9">
    <location>
        <begin position="562"/>
        <end position="583"/>
    </location>
</feature>
<accession>F8PCZ2</accession>
<keyword evidence="4" id="KW-1003">Cell membrane</keyword>
<dbReference type="OrthoDB" id="165352at2759"/>
<keyword evidence="5 9" id="KW-0812">Transmembrane</keyword>
<organism>
    <name type="scientific">Serpula lacrymans var. lacrymans (strain S7.9)</name>
    <name type="common">Dry rot fungus</name>
    <dbReference type="NCBI Taxonomy" id="578457"/>
    <lineage>
        <taxon>Eukaryota</taxon>
        <taxon>Fungi</taxon>
        <taxon>Dikarya</taxon>
        <taxon>Basidiomycota</taxon>
        <taxon>Agaricomycotina</taxon>
        <taxon>Agaricomycetes</taxon>
        <taxon>Agaricomycetidae</taxon>
        <taxon>Boletales</taxon>
        <taxon>Coniophorineae</taxon>
        <taxon>Serpulaceae</taxon>
        <taxon>Serpula</taxon>
    </lineage>
</organism>
<dbReference type="InterPro" id="IPR002523">
    <property type="entry name" value="MgTranspt_CorA/ZnTranspt_ZntB"/>
</dbReference>
<dbReference type="Pfam" id="PF01544">
    <property type="entry name" value="CorA"/>
    <property type="match status" value="1"/>
</dbReference>
<evidence type="ECO:0000256" key="4">
    <source>
        <dbReference type="ARBA" id="ARBA00022475"/>
    </source>
</evidence>
<dbReference type="SUPFAM" id="SSF144083">
    <property type="entry name" value="Magnesium transport protein CorA, transmembrane region"/>
    <property type="match status" value="1"/>
</dbReference>
<comment type="similarity">
    <text evidence="2">Belongs to the CorA metal ion transporter (MIT) (TC 1.A.35) family.</text>
</comment>
<reference evidence="10" key="1">
    <citation type="submission" date="2011-04" db="EMBL/GenBank/DDBJ databases">
        <title>Evolution of plant cell wall degrading machinery underlies the functional diversity of forest fungi.</title>
        <authorList>
            <consortium name="US DOE Joint Genome Institute (JGI-PGF)"/>
            <person name="Eastwood D.C."/>
            <person name="Floudas D."/>
            <person name="Binder M."/>
            <person name="Majcherczyk A."/>
            <person name="Schneider P."/>
            <person name="Aerts A."/>
            <person name="Asiegbu F.O."/>
            <person name="Baker S.E."/>
            <person name="Barry K."/>
            <person name="Bendiksby M."/>
            <person name="Blumentritt M."/>
            <person name="Coutinho P.M."/>
            <person name="Cullen D."/>
            <person name="Cullen D."/>
            <person name="Gathman A."/>
            <person name="Goodell B."/>
            <person name="Henrissat B."/>
            <person name="Ihrmark K."/>
            <person name="Kauserud H."/>
            <person name="Kohler A."/>
            <person name="LaButti K."/>
            <person name="Lapidus A."/>
            <person name="Lavin J.L."/>
            <person name="Lee Y.-H."/>
            <person name="Lindquist E."/>
            <person name="Lilly W."/>
            <person name="Lucas S."/>
            <person name="Morin E."/>
            <person name="Murat C."/>
            <person name="Oguiza J.A."/>
            <person name="Park J."/>
            <person name="Pisabarro A.G."/>
            <person name="Riley R."/>
            <person name="Rosling A."/>
            <person name="Salamov A."/>
            <person name="Schmidt O."/>
            <person name="Schmutz J."/>
            <person name="Skrede I."/>
            <person name="Stenlid J."/>
            <person name="Wiebenga A."/>
            <person name="Xie X."/>
            <person name="Kues U."/>
            <person name="Hibbett D.S."/>
            <person name="Hoffmeister D."/>
            <person name="Hogberg N."/>
            <person name="Martin F."/>
            <person name="Grigoriev I.V."/>
            <person name="Watkinson S.C."/>
        </authorList>
    </citation>
    <scope>NUCLEOTIDE SEQUENCE</scope>
    <source>
        <strain evidence="10">S7.9</strain>
    </source>
</reference>
<evidence type="ECO:0000256" key="3">
    <source>
        <dbReference type="ARBA" id="ARBA00022448"/>
    </source>
</evidence>
<feature type="compositionally biased region" description="Polar residues" evidence="8">
    <location>
        <begin position="29"/>
        <end position="45"/>
    </location>
</feature>
<dbReference type="EMBL" id="GL945445">
    <property type="protein sequence ID" value="EGO19091.1"/>
    <property type="molecule type" value="Genomic_DNA"/>
</dbReference>
<name>F8PCZ2_SERL9</name>
<dbReference type="InterPro" id="IPR045861">
    <property type="entry name" value="CorA_cytoplasmic_dom"/>
</dbReference>
<evidence type="ECO:0000256" key="6">
    <source>
        <dbReference type="ARBA" id="ARBA00022989"/>
    </source>
</evidence>
<keyword evidence="7 9" id="KW-0472">Membrane</keyword>
<dbReference type="InterPro" id="IPR045863">
    <property type="entry name" value="CorA_TM1_TM2"/>
</dbReference>
<dbReference type="Gene3D" id="1.20.58.340">
    <property type="entry name" value="Magnesium transport protein CorA, transmembrane region"/>
    <property type="match status" value="2"/>
</dbReference>
<evidence type="ECO:0000256" key="1">
    <source>
        <dbReference type="ARBA" id="ARBA00004651"/>
    </source>
</evidence>
<evidence type="ECO:0000256" key="9">
    <source>
        <dbReference type="SAM" id="Phobius"/>
    </source>
</evidence>
<sequence length="638" mass="72485">MPRENSFSDDEGRSLTPDLEEEMPRPVSPQYSEQEKSTSAASQAYPTVLTREADQARGSSSSIHAEPEKSRPSQSSRRPTGMFAYNTPKERFRACVRKIIQMHRTSTMFVRYGAGAEPGVDPRRQSAYLHYGHIRENCVIEMAEYSSVRTSFGRMTNKEFIDLLGDPIACQRESWVKVRWINIGGISWDVMSALALKFDLHPLALEDVLHQRGHSRSKSDYYTQHLFIRVLSHTLGGDDEDNTSKFIPEEVAAGIPRASSPAPMTSSEYERGKLVSDSDIGGPLDEEHTFIGSASASGAWAGVKSNRGRVSRRRRFPFSRVDVEAPPEEKPLIPSDLMSRKESASRRRREKAQKSLEKLKKGERVNVKVQPMFIFLLRNGTVISIHPQRNLDVAAPIMSRLRQPDTTLRTSADASLLVQSLLDLVVDSALEVVDTFHEKILSLEHDVLLRPNMKVVRHLHILSGDLKLLKRTMEPIKTVIYGLRRYDVDRCAALVEHTPSNPKAAEVVGFMSHKSKIYLADVHDHMEYMLSSLDMFAGIAENLIDYTFNMASYEMNEVMRRLTMATIIFLPLTLLTGYFGMNFDSMWSLRHTDLLFWEIALPVMAIVVPIFVWPDIRRMAHYAKKRFTARQTVKVRLD</sequence>
<proteinExistence type="inferred from homology"/>
<evidence type="ECO:0000256" key="5">
    <source>
        <dbReference type="ARBA" id="ARBA00022692"/>
    </source>
</evidence>
<dbReference type="GO" id="GO:0015095">
    <property type="term" value="F:magnesium ion transmembrane transporter activity"/>
    <property type="evidence" value="ECO:0007669"/>
    <property type="project" value="TreeGrafter"/>
</dbReference>
<keyword evidence="3" id="KW-0813">Transport</keyword>
<dbReference type="Gene3D" id="3.30.460.20">
    <property type="entry name" value="CorA soluble domain-like"/>
    <property type="match status" value="1"/>
</dbReference>
<dbReference type="Proteomes" id="UP000008064">
    <property type="component" value="Unassembled WGS sequence"/>
</dbReference>
<evidence type="ECO:0000256" key="2">
    <source>
        <dbReference type="ARBA" id="ARBA00009765"/>
    </source>
</evidence>
<evidence type="ECO:0000256" key="8">
    <source>
        <dbReference type="SAM" id="MobiDB-lite"/>
    </source>
</evidence>